<dbReference type="Gene3D" id="3.90.400.10">
    <property type="entry name" value="Oligo-1,6-glucosidase, Domain 2"/>
    <property type="match status" value="1"/>
</dbReference>
<keyword evidence="7" id="KW-1185">Reference proteome</keyword>
<dbReference type="Pfam" id="PF00128">
    <property type="entry name" value="Alpha-amylase"/>
    <property type="match status" value="1"/>
</dbReference>
<dbReference type="InterPro" id="IPR016377">
    <property type="entry name" value="Sucrose_GGa_phosphorylase-rel"/>
</dbReference>
<evidence type="ECO:0000256" key="4">
    <source>
        <dbReference type="PIRNR" id="PIRNR003059"/>
    </source>
</evidence>
<dbReference type="InterPro" id="IPR006047">
    <property type="entry name" value="GH13_cat_dom"/>
</dbReference>
<dbReference type="Gene3D" id="3.20.20.80">
    <property type="entry name" value="Glycosidases"/>
    <property type="match status" value="1"/>
</dbReference>
<dbReference type="NCBIfam" id="TIGR03852">
    <property type="entry name" value="sucrose_gtfA"/>
    <property type="match status" value="1"/>
</dbReference>
<evidence type="ECO:0000256" key="2">
    <source>
        <dbReference type="ARBA" id="ARBA00022676"/>
    </source>
</evidence>
<evidence type="ECO:0000256" key="1">
    <source>
        <dbReference type="ARBA" id="ARBA00008452"/>
    </source>
</evidence>
<comment type="catalytic activity">
    <reaction evidence="4">
        <text>sucrose + phosphate = D-fructose + alpha-D-glucose 1-phosphate</text>
        <dbReference type="Rhea" id="RHEA:24048"/>
        <dbReference type="ChEBI" id="CHEBI:17992"/>
        <dbReference type="ChEBI" id="CHEBI:37721"/>
        <dbReference type="ChEBI" id="CHEBI:43474"/>
        <dbReference type="ChEBI" id="CHEBI:58601"/>
        <dbReference type="EC" id="2.4.1.7"/>
    </reaction>
</comment>
<dbReference type="SMART" id="SM00642">
    <property type="entry name" value="Aamy"/>
    <property type="match status" value="1"/>
</dbReference>
<name>A0ABW4CH51_9LACO</name>
<dbReference type="GO" id="GO:0009018">
    <property type="term" value="F:sucrose phosphorylase activity"/>
    <property type="evidence" value="ECO:0007669"/>
    <property type="project" value="UniProtKB-EC"/>
</dbReference>
<comment type="similarity">
    <text evidence="1 4">Belongs to the glycosyl hydrolase 13 family. Sucrose phosphorylase subfamily.</text>
</comment>
<dbReference type="EC" id="2.4.1.7" evidence="4"/>
<organism evidence="6 7">
    <name type="scientific">Lacticaseibacillus mingshuiensis</name>
    <dbReference type="NCBI Taxonomy" id="2799574"/>
    <lineage>
        <taxon>Bacteria</taxon>
        <taxon>Bacillati</taxon>
        <taxon>Bacillota</taxon>
        <taxon>Bacilli</taxon>
        <taxon>Lactobacillales</taxon>
        <taxon>Lactobacillaceae</taxon>
        <taxon>Lacticaseibacillus</taxon>
    </lineage>
</organism>
<dbReference type="InterPro" id="IPR045857">
    <property type="entry name" value="O16G_dom_2"/>
</dbReference>
<evidence type="ECO:0000256" key="3">
    <source>
        <dbReference type="ARBA" id="ARBA00022679"/>
    </source>
</evidence>
<evidence type="ECO:0000313" key="7">
    <source>
        <dbReference type="Proteomes" id="UP001597196"/>
    </source>
</evidence>
<comment type="caution">
    <text evidence="6">The sequence shown here is derived from an EMBL/GenBank/DDBJ whole genome shotgun (WGS) entry which is preliminary data.</text>
</comment>
<dbReference type="EMBL" id="JBHTOC010000003">
    <property type="protein sequence ID" value="MFD1429236.1"/>
    <property type="molecule type" value="Genomic_DNA"/>
</dbReference>
<reference evidence="7" key="1">
    <citation type="journal article" date="2019" name="Int. J. Syst. Evol. Microbiol.">
        <title>The Global Catalogue of Microorganisms (GCM) 10K type strain sequencing project: providing services to taxonomists for standard genome sequencing and annotation.</title>
        <authorList>
            <consortium name="The Broad Institute Genomics Platform"/>
            <consortium name="The Broad Institute Genome Sequencing Center for Infectious Disease"/>
            <person name="Wu L."/>
            <person name="Ma J."/>
        </authorList>
    </citation>
    <scope>NUCLEOTIDE SEQUENCE [LARGE SCALE GENOMIC DNA]</scope>
    <source>
        <strain evidence="7">CCM 8980</strain>
    </source>
</reference>
<dbReference type="CDD" id="cd11355">
    <property type="entry name" value="AmyAc_Sucrose_phosphorylase"/>
    <property type="match status" value="1"/>
</dbReference>
<dbReference type="InterPro" id="IPR017853">
    <property type="entry name" value="GH"/>
</dbReference>
<proteinExistence type="inferred from homology"/>
<feature type="domain" description="Glycosyl hydrolase family 13 catalytic" evidence="5">
    <location>
        <begin position="6"/>
        <end position="423"/>
    </location>
</feature>
<dbReference type="InterPro" id="IPR022527">
    <property type="entry name" value="Sucrose_phospho"/>
</dbReference>
<dbReference type="PANTHER" id="PTHR38784:SF1">
    <property type="entry name" value="SUCROSE PHOSPHORYLASE"/>
    <property type="match status" value="1"/>
</dbReference>
<gene>
    <name evidence="6" type="primary">gtfA</name>
    <name evidence="6" type="ORF">ACFQ4P_03085</name>
</gene>
<dbReference type="PANTHER" id="PTHR38784">
    <property type="entry name" value="SUCROSE PHOSPHORYLASE"/>
    <property type="match status" value="1"/>
</dbReference>
<dbReference type="PIRSF" id="PIRSF003059">
    <property type="entry name" value="Sucrose_phosphorylase"/>
    <property type="match status" value="1"/>
</dbReference>
<evidence type="ECO:0000313" key="6">
    <source>
        <dbReference type="EMBL" id="MFD1429236.1"/>
    </source>
</evidence>
<accession>A0ABW4CH51</accession>
<dbReference type="SUPFAM" id="SSF51445">
    <property type="entry name" value="(Trans)glycosidases"/>
    <property type="match status" value="1"/>
</dbReference>
<dbReference type="RefSeq" id="WP_203626174.1">
    <property type="nucleotide sequence ID" value="NZ_BOLQ01000002.1"/>
</dbReference>
<keyword evidence="2 4" id="KW-0328">Glycosyltransferase</keyword>
<evidence type="ECO:0000259" key="5">
    <source>
        <dbReference type="SMART" id="SM00642"/>
    </source>
</evidence>
<sequence length="483" mass="54797">MGLSNQVMLITYADSLGSNLQALNRMLVSDLTDAIGGLHILPFFPSSGDRGFSPERYDVIDSRFGDWTDIAALASQYFLMTDLMINHLSRKSPEFKDFIAKGDASPSSTLFLDWDKFWPAGHPTQEEVDQIYKRKDKAPVQEVQMADGSVRHVWNTFSDEQIDLDVTTPETWQYLTKAMKRFAANGVALIRLDAFAYAVKKRGTNDFFVEPEIWDLLDRISEAAGEDGVEVLPEIHEHYTLVDKVNQRGYWTYDFALPMLVLYTLFAQDARPLLKWLRRSPMHQFTTLDTHDGIGVVDVKDILSDDQIDFTTQQLYQRGSNVKKVYSSAAYHNLDVYQINSTYFSALGENEAAYLIARAIQMFAPGIPQVYYVGLLAGANDLDLLEKTKEGRNINRHYYTEDEVAEEVQRPVVSTLLNLMRFRNRSRAFDLDGQFEAKAVDPAHFVLTRTSQDGQTNATLCVDLVNDQMAVSENGVVIDLTKR</sequence>
<dbReference type="Proteomes" id="UP001597196">
    <property type="component" value="Unassembled WGS sequence"/>
</dbReference>
<keyword evidence="3 4" id="KW-0808">Transferase</keyword>
<protein>
    <recommendedName>
        <fullName evidence="4">Sucrose phosphorylase</fullName>
        <ecNumber evidence="4">2.4.1.7</ecNumber>
    </recommendedName>
    <alternativeName>
        <fullName evidence="4">Sucrose glucosyltransferase</fullName>
    </alternativeName>
</protein>